<organism evidence="3 4">
    <name type="scientific">Candidatus Magasanikbacteria bacterium CG10_big_fil_rev_8_21_14_0_10_47_10</name>
    <dbReference type="NCBI Taxonomy" id="1974652"/>
    <lineage>
        <taxon>Bacteria</taxon>
        <taxon>Candidatus Magasanikiibacteriota</taxon>
    </lineage>
</organism>
<dbReference type="Proteomes" id="UP000230154">
    <property type="component" value="Unassembled WGS sequence"/>
</dbReference>
<feature type="non-terminal residue" evidence="3">
    <location>
        <position position="92"/>
    </location>
</feature>
<evidence type="ECO:0000313" key="3">
    <source>
        <dbReference type="EMBL" id="PIR74649.1"/>
    </source>
</evidence>
<dbReference type="AlphaFoldDB" id="A0A2H0TR82"/>
<dbReference type="PANTHER" id="PTHR34477:SF1">
    <property type="entry name" value="UPF0213 PROTEIN YHBQ"/>
    <property type="match status" value="1"/>
</dbReference>
<proteinExistence type="inferred from homology"/>
<dbReference type="PANTHER" id="PTHR34477">
    <property type="entry name" value="UPF0213 PROTEIN YHBQ"/>
    <property type="match status" value="1"/>
</dbReference>
<evidence type="ECO:0000256" key="1">
    <source>
        <dbReference type="ARBA" id="ARBA00007435"/>
    </source>
</evidence>
<dbReference type="EMBL" id="PFCB01000012">
    <property type="protein sequence ID" value="PIR74649.1"/>
    <property type="molecule type" value="Genomic_DNA"/>
</dbReference>
<dbReference type="CDD" id="cd10449">
    <property type="entry name" value="GIY-YIG_SLX1_like"/>
    <property type="match status" value="1"/>
</dbReference>
<protein>
    <recommendedName>
        <fullName evidence="2">GIY-YIG domain-containing protein</fullName>
    </recommendedName>
</protein>
<sequence length="92" mass="10895">MYYVYVLQSLKRNYIYVGLTNHVDRRFAEHQRGKQRVTAPYRPFLLIHVEQYQTRPAARTREKYLKSGCGKEWIKKNILCAGGEMVYLPAGR</sequence>
<gene>
    <name evidence="3" type="ORF">COU35_01410</name>
</gene>
<dbReference type="InterPro" id="IPR035901">
    <property type="entry name" value="GIY-YIG_endonuc_sf"/>
</dbReference>
<comment type="similarity">
    <text evidence="1">Belongs to the UPF0213 family.</text>
</comment>
<dbReference type="InterPro" id="IPR000305">
    <property type="entry name" value="GIY-YIG_endonuc"/>
</dbReference>
<accession>A0A2H0TR82</accession>
<dbReference type="Gene3D" id="3.40.1440.10">
    <property type="entry name" value="GIY-YIG endonuclease"/>
    <property type="match status" value="1"/>
</dbReference>
<reference evidence="4" key="1">
    <citation type="submission" date="2017-09" db="EMBL/GenBank/DDBJ databases">
        <title>Depth-based differentiation of microbial function through sediment-hosted aquifers and enrichment of novel symbionts in the deep terrestrial subsurface.</title>
        <authorList>
            <person name="Probst A.J."/>
            <person name="Ladd B."/>
            <person name="Jarett J.K."/>
            <person name="Geller-Mcgrath D.E."/>
            <person name="Sieber C.M.K."/>
            <person name="Emerson J.B."/>
            <person name="Anantharaman K."/>
            <person name="Thomas B.C."/>
            <person name="Malmstrom R."/>
            <person name="Stieglmeier M."/>
            <person name="Klingl A."/>
            <person name="Woyke T."/>
            <person name="Ryan C.M."/>
            <person name="Banfield J.F."/>
        </authorList>
    </citation>
    <scope>NUCLEOTIDE SEQUENCE [LARGE SCALE GENOMIC DNA]</scope>
</reference>
<feature type="domain" description="GIY-YIG" evidence="2">
    <location>
        <begin position="1"/>
        <end position="78"/>
    </location>
</feature>
<name>A0A2H0TR82_9BACT</name>
<evidence type="ECO:0000259" key="2">
    <source>
        <dbReference type="PROSITE" id="PS50164"/>
    </source>
</evidence>
<dbReference type="Pfam" id="PF01541">
    <property type="entry name" value="GIY-YIG"/>
    <property type="match status" value="1"/>
</dbReference>
<evidence type="ECO:0000313" key="4">
    <source>
        <dbReference type="Proteomes" id="UP000230154"/>
    </source>
</evidence>
<dbReference type="SUPFAM" id="SSF82771">
    <property type="entry name" value="GIY-YIG endonuclease"/>
    <property type="match status" value="1"/>
</dbReference>
<dbReference type="PROSITE" id="PS50164">
    <property type="entry name" value="GIY_YIG"/>
    <property type="match status" value="1"/>
</dbReference>
<dbReference type="InterPro" id="IPR050190">
    <property type="entry name" value="UPF0213_domain"/>
</dbReference>
<comment type="caution">
    <text evidence="3">The sequence shown here is derived from an EMBL/GenBank/DDBJ whole genome shotgun (WGS) entry which is preliminary data.</text>
</comment>